<dbReference type="InterPro" id="IPR003593">
    <property type="entry name" value="AAA+_ATPase"/>
</dbReference>
<dbReference type="Proteomes" id="UP000885931">
    <property type="component" value="Unassembled WGS sequence"/>
</dbReference>
<evidence type="ECO:0000313" key="5">
    <source>
        <dbReference type="EMBL" id="HDM90782.1"/>
    </source>
</evidence>
<dbReference type="EMBL" id="DRBW01000228">
    <property type="protein sequence ID" value="HDM90782.1"/>
    <property type="molecule type" value="Genomic_DNA"/>
</dbReference>
<dbReference type="InterPro" id="IPR051782">
    <property type="entry name" value="ABC_Transporter_VariousFunc"/>
</dbReference>
<protein>
    <submittedName>
        <fullName evidence="5">ABC transporter ATP-binding protein</fullName>
    </submittedName>
</protein>
<evidence type="ECO:0000259" key="4">
    <source>
        <dbReference type="PROSITE" id="PS50893"/>
    </source>
</evidence>
<dbReference type="SMART" id="SM00382">
    <property type="entry name" value="AAA"/>
    <property type="match status" value="1"/>
</dbReference>
<keyword evidence="3 5" id="KW-0067">ATP-binding</keyword>
<keyword evidence="2" id="KW-0547">Nucleotide-binding</keyword>
<comment type="caution">
    <text evidence="5">The sequence shown here is derived from an EMBL/GenBank/DDBJ whole genome shotgun (WGS) entry which is preliminary data.</text>
</comment>
<proteinExistence type="predicted"/>
<accession>A0A7C0XBR4</accession>
<gene>
    <name evidence="5" type="ORF">ENG67_06225</name>
</gene>
<sequence>MKAALEIKGLHKRFPGVWALRGIDITLDAGRVMGLVGPNGSGKTTLLSILMGHKKPTKGEVRIFGMKPGKRVREITSYVPEIDHLYGWMTVKEMADFTAGFYRSWNPSKFRELLEFMDLNPSFKIGNLSRGMRARLKLSLALAADPKLLLLDEPLSGIDPLSRDKILEAFIKWFQFGEQTVIFSTHIVREAEKLFDYVVFLGDGEIILQGEPDELRNRYGRSIEDIMKEVYR</sequence>
<evidence type="ECO:0000256" key="2">
    <source>
        <dbReference type="ARBA" id="ARBA00022741"/>
    </source>
</evidence>
<evidence type="ECO:0000256" key="3">
    <source>
        <dbReference type="ARBA" id="ARBA00022840"/>
    </source>
</evidence>
<dbReference type="GO" id="GO:0016887">
    <property type="term" value="F:ATP hydrolysis activity"/>
    <property type="evidence" value="ECO:0007669"/>
    <property type="project" value="InterPro"/>
</dbReference>
<dbReference type="Gene3D" id="3.40.50.300">
    <property type="entry name" value="P-loop containing nucleotide triphosphate hydrolases"/>
    <property type="match status" value="1"/>
</dbReference>
<keyword evidence="1" id="KW-0813">Transport</keyword>
<reference evidence="5" key="1">
    <citation type="journal article" date="2020" name="mSystems">
        <title>Genome- and Community-Level Interaction Insights into Carbon Utilization and Element Cycling Functions of Hydrothermarchaeota in Hydrothermal Sediment.</title>
        <authorList>
            <person name="Zhou Z."/>
            <person name="Liu Y."/>
            <person name="Xu W."/>
            <person name="Pan J."/>
            <person name="Luo Z.H."/>
            <person name="Li M."/>
        </authorList>
    </citation>
    <scope>NUCLEOTIDE SEQUENCE [LARGE SCALE GENOMIC DNA]</scope>
    <source>
        <strain evidence="5">HyVt-237</strain>
    </source>
</reference>
<feature type="domain" description="ABC transporter" evidence="4">
    <location>
        <begin position="5"/>
        <end position="228"/>
    </location>
</feature>
<name>A0A7C0XBR4_UNCW3</name>
<dbReference type="CDD" id="cd03230">
    <property type="entry name" value="ABC_DR_subfamily_A"/>
    <property type="match status" value="1"/>
</dbReference>
<dbReference type="GO" id="GO:0005524">
    <property type="term" value="F:ATP binding"/>
    <property type="evidence" value="ECO:0007669"/>
    <property type="project" value="UniProtKB-KW"/>
</dbReference>
<dbReference type="InterPro" id="IPR003439">
    <property type="entry name" value="ABC_transporter-like_ATP-bd"/>
</dbReference>
<dbReference type="Pfam" id="PF00005">
    <property type="entry name" value="ABC_tran"/>
    <property type="match status" value="1"/>
</dbReference>
<dbReference type="PANTHER" id="PTHR42939">
    <property type="entry name" value="ABC TRANSPORTER ATP-BINDING PROTEIN ALBC-RELATED"/>
    <property type="match status" value="1"/>
</dbReference>
<dbReference type="PANTHER" id="PTHR42939:SF3">
    <property type="entry name" value="ABC TRANSPORTER ATP-BINDING COMPONENT"/>
    <property type="match status" value="1"/>
</dbReference>
<organism evidence="5">
    <name type="scientific">candidate division WOR-3 bacterium</name>
    <dbReference type="NCBI Taxonomy" id="2052148"/>
    <lineage>
        <taxon>Bacteria</taxon>
        <taxon>Bacteria division WOR-3</taxon>
    </lineage>
</organism>
<dbReference type="InterPro" id="IPR027417">
    <property type="entry name" value="P-loop_NTPase"/>
</dbReference>
<dbReference type="PROSITE" id="PS50893">
    <property type="entry name" value="ABC_TRANSPORTER_2"/>
    <property type="match status" value="1"/>
</dbReference>
<dbReference type="SUPFAM" id="SSF52540">
    <property type="entry name" value="P-loop containing nucleoside triphosphate hydrolases"/>
    <property type="match status" value="1"/>
</dbReference>
<dbReference type="AlphaFoldDB" id="A0A7C0XBR4"/>
<evidence type="ECO:0000256" key="1">
    <source>
        <dbReference type="ARBA" id="ARBA00022448"/>
    </source>
</evidence>